<dbReference type="Gene3D" id="2.40.50.100">
    <property type="match status" value="1"/>
</dbReference>
<evidence type="ECO:0000313" key="5">
    <source>
        <dbReference type="Proteomes" id="UP000007382"/>
    </source>
</evidence>
<dbReference type="AlphaFoldDB" id="I0ILJ6"/>
<proteinExistence type="inferred from homology"/>
<feature type="domain" description="Multidrug resistance protein MdtA-like barrel-sandwich hybrid" evidence="2">
    <location>
        <begin position="75"/>
        <end position="194"/>
    </location>
</feature>
<dbReference type="GO" id="GO:1990281">
    <property type="term" value="C:efflux pump complex"/>
    <property type="evidence" value="ECO:0007669"/>
    <property type="project" value="TreeGrafter"/>
</dbReference>
<dbReference type="InterPro" id="IPR058792">
    <property type="entry name" value="Beta-barrel_RND_2"/>
</dbReference>
<dbReference type="HOGENOM" id="CLU_018816_1_2_0"/>
<organism evidence="4 5">
    <name type="scientific">Leptospirillum ferrooxidans (strain C2-3)</name>
    <dbReference type="NCBI Taxonomy" id="1162668"/>
    <lineage>
        <taxon>Bacteria</taxon>
        <taxon>Pseudomonadati</taxon>
        <taxon>Nitrospirota</taxon>
        <taxon>Nitrospiria</taxon>
        <taxon>Nitrospirales</taxon>
        <taxon>Nitrospiraceae</taxon>
        <taxon>Leptospirillum</taxon>
    </lineage>
</organism>
<dbReference type="EMBL" id="AP012342">
    <property type="protein sequence ID" value="BAM06145.1"/>
    <property type="molecule type" value="Genomic_DNA"/>
</dbReference>
<dbReference type="Proteomes" id="UP000007382">
    <property type="component" value="Chromosome"/>
</dbReference>
<name>I0ILJ6_LEPFC</name>
<dbReference type="KEGG" id="lfc:LFE_0424"/>
<evidence type="ECO:0000259" key="3">
    <source>
        <dbReference type="Pfam" id="PF25954"/>
    </source>
</evidence>
<evidence type="ECO:0000259" key="2">
    <source>
        <dbReference type="Pfam" id="PF25917"/>
    </source>
</evidence>
<protein>
    <submittedName>
        <fullName evidence="4">Putative efflux transporter, RND family, MFP subunit</fullName>
    </submittedName>
</protein>
<gene>
    <name evidence="4" type="ordered locus">LFE_0424</name>
</gene>
<dbReference type="Pfam" id="PF25917">
    <property type="entry name" value="BSH_RND"/>
    <property type="match status" value="1"/>
</dbReference>
<dbReference type="PATRIC" id="fig|1162668.3.peg.495"/>
<dbReference type="STRING" id="1162668.LFE_0424"/>
<dbReference type="PANTHER" id="PTHR30469">
    <property type="entry name" value="MULTIDRUG RESISTANCE PROTEIN MDTA"/>
    <property type="match status" value="1"/>
</dbReference>
<dbReference type="NCBIfam" id="TIGR01730">
    <property type="entry name" value="RND_mfp"/>
    <property type="match status" value="1"/>
</dbReference>
<dbReference type="Gene3D" id="2.40.420.20">
    <property type="match status" value="1"/>
</dbReference>
<sequence length="364" mass="39512">MKFCLNQKWIAPWKKMSPAGYVGMAILLLGTSCHEASKTSGQKSLPAVNVRVFDVSPGESLHLSRVSGVVEGERDARINSRVQGRVETVRVRTGQMVHKGDLLMKLSGRAAYDRLEASRARYENAHGRFQRMDALYQKKEASRQEWDAAKAEDLMSLADYSAARNEVSLTSITAPFSGRVALKNVRVGDVVSPGLLLAEVLREGDLRVSANIPEYLANEISPGMKLSFRVRKNGVETDLPAKVRSISPRSDPATHTVFVKASLGRVPGLRPGSYGALLLPSGKETSPLVPRSAVIDRDGLREVFVVRNGVAGLRFVRIGHLKKSSASGAPLVEVLSGLNSGEKVVVSHDGELFNQTPVHVLGED</sequence>
<dbReference type="InterPro" id="IPR058625">
    <property type="entry name" value="MdtA-like_BSH"/>
</dbReference>
<dbReference type="Pfam" id="PF25954">
    <property type="entry name" value="Beta-barrel_RND_2"/>
    <property type="match status" value="1"/>
</dbReference>
<dbReference type="SUPFAM" id="SSF111369">
    <property type="entry name" value="HlyD-like secretion proteins"/>
    <property type="match status" value="1"/>
</dbReference>
<reference evidence="5" key="2">
    <citation type="submission" date="2012-03" db="EMBL/GenBank/DDBJ databases">
        <title>The complete genome sequence of the pioneer microbe on fresh volcanic deposit, Leptospirillum ferrooxidans strain C2-3.</title>
        <authorList>
            <person name="Fujimura R."/>
            <person name="Sato Y."/>
            <person name="Nishizawa T."/>
            <person name="Nanba K."/>
            <person name="Oshima K."/>
            <person name="Hattori M."/>
            <person name="Kamijo T."/>
            <person name="Ohta H."/>
        </authorList>
    </citation>
    <scope>NUCLEOTIDE SEQUENCE [LARGE SCALE GENOMIC DNA]</scope>
    <source>
        <strain evidence="5">C2-3</strain>
    </source>
</reference>
<dbReference type="Gene3D" id="1.10.287.470">
    <property type="entry name" value="Helix hairpin bin"/>
    <property type="match status" value="1"/>
</dbReference>
<dbReference type="Gene3D" id="2.40.30.170">
    <property type="match status" value="1"/>
</dbReference>
<keyword evidence="5" id="KW-1185">Reference proteome</keyword>
<dbReference type="PROSITE" id="PS51257">
    <property type="entry name" value="PROKAR_LIPOPROTEIN"/>
    <property type="match status" value="1"/>
</dbReference>
<feature type="domain" description="CusB-like beta-barrel" evidence="3">
    <location>
        <begin position="208"/>
        <end position="276"/>
    </location>
</feature>
<dbReference type="PANTHER" id="PTHR30469:SF15">
    <property type="entry name" value="HLYD FAMILY OF SECRETION PROTEINS"/>
    <property type="match status" value="1"/>
</dbReference>
<reference evidence="4 5" key="1">
    <citation type="journal article" date="2012" name="J. Bacteriol.">
        <title>Complete Genome Sequence of Leptospirillum ferrooxidans Strain C2-3, Isolated from a Fresh Volcanic Ash Deposit on the Island of Miyake, Japan.</title>
        <authorList>
            <person name="Fujimura R."/>
            <person name="Sato Y."/>
            <person name="Nishizawa T."/>
            <person name="Oshima K."/>
            <person name="Kim S.-W."/>
            <person name="Hattori M."/>
            <person name="Kamijo T."/>
            <person name="Ohta H."/>
        </authorList>
    </citation>
    <scope>NUCLEOTIDE SEQUENCE [LARGE SCALE GENOMIC DNA]</scope>
    <source>
        <strain evidence="4 5">C2-3</strain>
    </source>
</reference>
<dbReference type="InterPro" id="IPR006143">
    <property type="entry name" value="RND_pump_MFP"/>
</dbReference>
<evidence type="ECO:0000256" key="1">
    <source>
        <dbReference type="ARBA" id="ARBA00009477"/>
    </source>
</evidence>
<dbReference type="eggNOG" id="COG0845">
    <property type="taxonomic scope" value="Bacteria"/>
</dbReference>
<comment type="similarity">
    <text evidence="1">Belongs to the membrane fusion protein (MFP) (TC 8.A.1) family.</text>
</comment>
<evidence type="ECO:0000313" key="4">
    <source>
        <dbReference type="EMBL" id="BAM06145.1"/>
    </source>
</evidence>
<accession>I0ILJ6</accession>
<dbReference type="GO" id="GO:0015562">
    <property type="term" value="F:efflux transmembrane transporter activity"/>
    <property type="evidence" value="ECO:0007669"/>
    <property type="project" value="TreeGrafter"/>
</dbReference>